<keyword evidence="3" id="KW-0804">Transcription</keyword>
<dbReference type="PRINTS" id="PR00455">
    <property type="entry name" value="HTHTETR"/>
</dbReference>
<keyword evidence="2 4" id="KW-0238">DNA-binding</keyword>
<dbReference type="InterPro" id="IPR023772">
    <property type="entry name" value="DNA-bd_HTH_TetR-type_CS"/>
</dbReference>
<dbReference type="PANTHER" id="PTHR30055:SF238">
    <property type="entry name" value="MYCOFACTOCIN BIOSYNTHESIS TRANSCRIPTIONAL REGULATOR MFTR-RELATED"/>
    <property type="match status" value="1"/>
</dbReference>
<dbReference type="Pfam" id="PF17754">
    <property type="entry name" value="TetR_C_14"/>
    <property type="match status" value="1"/>
</dbReference>
<feature type="domain" description="HTH tetR-type" evidence="5">
    <location>
        <begin position="14"/>
        <end position="74"/>
    </location>
</feature>
<dbReference type="InterPro" id="IPR041347">
    <property type="entry name" value="MftR_C"/>
</dbReference>
<keyword evidence="7" id="KW-1185">Reference proteome</keyword>
<reference evidence="6 7" key="1">
    <citation type="submission" date="2016-03" db="EMBL/GenBank/DDBJ databases">
        <title>Complete genome sequence of a soil Actinobacterium, Nocardioides dokdonensis FR1436.</title>
        <authorList>
            <person name="Kwon S.-K."/>
            <person name="Kim K."/>
            <person name="Kim J.F."/>
        </authorList>
    </citation>
    <scope>NUCLEOTIDE SEQUENCE [LARGE SCALE GENOMIC DNA]</scope>
    <source>
        <strain evidence="6 7">FR1436</strain>
    </source>
</reference>
<dbReference type="OrthoDB" id="8688418at2"/>
<dbReference type="PROSITE" id="PS01081">
    <property type="entry name" value="HTH_TETR_1"/>
    <property type="match status" value="1"/>
</dbReference>
<dbReference type="SUPFAM" id="SSF46689">
    <property type="entry name" value="Homeodomain-like"/>
    <property type="match status" value="1"/>
</dbReference>
<evidence type="ECO:0000313" key="7">
    <source>
        <dbReference type="Proteomes" id="UP000077868"/>
    </source>
</evidence>
<dbReference type="GO" id="GO:0003700">
    <property type="term" value="F:DNA-binding transcription factor activity"/>
    <property type="evidence" value="ECO:0007669"/>
    <property type="project" value="TreeGrafter"/>
</dbReference>
<evidence type="ECO:0000313" key="6">
    <source>
        <dbReference type="EMBL" id="ANH39368.1"/>
    </source>
</evidence>
<dbReference type="Gene3D" id="1.10.357.10">
    <property type="entry name" value="Tetracycline Repressor, domain 2"/>
    <property type="match status" value="1"/>
</dbReference>
<dbReference type="Gene3D" id="1.10.10.60">
    <property type="entry name" value="Homeodomain-like"/>
    <property type="match status" value="1"/>
</dbReference>
<dbReference type="PANTHER" id="PTHR30055">
    <property type="entry name" value="HTH-TYPE TRANSCRIPTIONAL REGULATOR RUTR"/>
    <property type="match status" value="1"/>
</dbReference>
<evidence type="ECO:0000256" key="1">
    <source>
        <dbReference type="ARBA" id="ARBA00023015"/>
    </source>
</evidence>
<dbReference type="InterPro" id="IPR009057">
    <property type="entry name" value="Homeodomain-like_sf"/>
</dbReference>
<dbReference type="InterPro" id="IPR050109">
    <property type="entry name" value="HTH-type_TetR-like_transc_reg"/>
</dbReference>
<protein>
    <submittedName>
        <fullName evidence="6">HTH-type transcriptional repressor Bm3R1</fullName>
    </submittedName>
</protein>
<dbReference type="InterPro" id="IPR001647">
    <property type="entry name" value="HTH_TetR"/>
</dbReference>
<dbReference type="PROSITE" id="PS50977">
    <property type="entry name" value="HTH_TETR_2"/>
    <property type="match status" value="1"/>
</dbReference>
<dbReference type="GO" id="GO:0000976">
    <property type="term" value="F:transcription cis-regulatory region binding"/>
    <property type="evidence" value="ECO:0007669"/>
    <property type="project" value="TreeGrafter"/>
</dbReference>
<evidence type="ECO:0000256" key="4">
    <source>
        <dbReference type="PROSITE-ProRule" id="PRU00335"/>
    </source>
</evidence>
<sequence length="193" mass="21221">MTEENPGLRERRKASTRRALEDAALELFARDGFDATTIETIAAAADVSPRTFFRYFASKDDVVNPQREARQAQLRDEVRGLAATLTDLEAAAAAFAALCPSFEAERDRMLLRRQAAATSPALRGRMQDVVHSWQRTLLEALAARRGVDVREVEVQVAAATAVALWQTAIMRWLSDDGAALADELAACFSARQV</sequence>
<dbReference type="Proteomes" id="UP000077868">
    <property type="component" value="Chromosome"/>
</dbReference>
<dbReference type="KEGG" id="ndk:I601_2957"/>
<organism evidence="6 7">
    <name type="scientific">Nocardioides dokdonensis FR1436</name>
    <dbReference type="NCBI Taxonomy" id="1300347"/>
    <lineage>
        <taxon>Bacteria</taxon>
        <taxon>Bacillati</taxon>
        <taxon>Actinomycetota</taxon>
        <taxon>Actinomycetes</taxon>
        <taxon>Propionibacteriales</taxon>
        <taxon>Nocardioidaceae</taxon>
        <taxon>Nocardioides</taxon>
    </lineage>
</organism>
<dbReference type="Pfam" id="PF00440">
    <property type="entry name" value="TetR_N"/>
    <property type="match status" value="1"/>
</dbReference>
<evidence type="ECO:0000259" key="5">
    <source>
        <dbReference type="PROSITE" id="PS50977"/>
    </source>
</evidence>
<accession>A0A1A9GM56</accession>
<dbReference type="AlphaFoldDB" id="A0A1A9GM56"/>
<gene>
    <name evidence="6" type="primary">bm3R1_2</name>
    <name evidence="6" type="ORF">I601_2957</name>
</gene>
<evidence type="ECO:0000256" key="3">
    <source>
        <dbReference type="ARBA" id="ARBA00023163"/>
    </source>
</evidence>
<dbReference type="EMBL" id="CP015079">
    <property type="protein sequence ID" value="ANH39368.1"/>
    <property type="molecule type" value="Genomic_DNA"/>
</dbReference>
<keyword evidence="1" id="KW-0805">Transcription regulation</keyword>
<proteinExistence type="predicted"/>
<dbReference type="STRING" id="1300347.I601_2957"/>
<dbReference type="PATRIC" id="fig|1300347.3.peg.2955"/>
<feature type="DNA-binding region" description="H-T-H motif" evidence="4">
    <location>
        <begin position="37"/>
        <end position="56"/>
    </location>
</feature>
<evidence type="ECO:0000256" key="2">
    <source>
        <dbReference type="ARBA" id="ARBA00023125"/>
    </source>
</evidence>
<dbReference type="RefSeq" id="WP_068111191.1">
    <property type="nucleotide sequence ID" value="NZ_CP015079.1"/>
</dbReference>
<name>A0A1A9GM56_9ACTN</name>